<accession>F6BF75</accession>
<dbReference type="PANTHER" id="PTHR43386">
    <property type="entry name" value="OLIGOPEPTIDE TRANSPORT SYSTEM PERMEASE PROTEIN APPC"/>
    <property type="match status" value="1"/>
</dbReference>
<keyword evidence="4 8" id="KW-0812">Transmembrane</keyword>
<dbReference type="Proteomes" id="UP000009227">
    <property type="component" value="Chromosome"/>
</dbReference>
<dbReference type="CDD" id="cd06261">
    <property type="entry name" value="TM_PBP2"/>
    <property type="match status" value="1"/>
</dbReference>
<name>F6BF75_METIK</name>
<dbReference type="KEGG" id="mig:Metig_1410"/>
<organism evidence="11">
    <name type="scientific">Methanotorris igneus (strain DSM 5666 / JCM 11834 / Kol 5)</name>
    <dbReference type="NCBI Taxonomy" id="880724"/>
    <lineage>
        <taxon>Archaea</taxon>
        <taxon>Methanobacteriati</taxon>
        <taxon>Methanobacteriota</taxon>
        <taxon>Methanomada group</taxon>
        <taxon>Methanococci</taxon>
        <taxon>Methanococcales</taxon>
        <taxon>Methanocaldococcaceae</taxon>
        <taxon>Methanotorris</taxon>
    </lineage>
</organism>
<evidence type="ECO:0000256" key="8">
    <source>
        <dbReference type="RuleBase" id="RU363032"/>
    </source>
</evidence>
<feature type="transmembrane region" description="Helical" evidence="8">
    <location>
        <begin position="109"/>
        <end position="130"/>
    </location>
</feature>
<reference evidence="10 11" key="1">
    <citation type="submission" date="2011-05" db="EMBL/GenBank/DDBJ databases">
        <title>Complete sequence of Methanotorris igneus Kol 5.</title>
        <authorList>
            <consortium name="US DOE Joint Genome Institute"/>
            <person name="Lucas S."/>
            <person name="Han J."/>
            <person name="Lapidus A."/>
            <person name="Cheng J.-F."/>
            <person name="Goodwin L."/>
            <person name="Pitluck S."/>
            <person name="Peters L."/>
            <person name="Mikhailova N."/>
            <person name="Chertkov O."/>
            <person name="Han C."/>
            <person name="Tapia R."/>
            <person name="Land M."/>
            <person name="Hauser L."/>
            <person name="Kyrpides N."/>
            <person name="Ivanova N."/>
            <person name="Pagani I."/>
            <person name="Sieprawska-Lupa M."/>
            <person name="Whitman W."/>
            <person name="Woyke T."/>
        </authorList>
    </citation>
    <scope>NUCLEOTIDE SEQUENCE [LARGE SCALE GENOMIC DNA]</scope>
    <source>
        <strain evidence="11">DSM 5666 / JCM 11834 / Kol 5</strain>
    </source>
</reference>
<feature type="transmembrane region" description="Helical" evidence="8">
    <location>
        <begin position="71"/>
        <end position="97"/>
    </location>
</feature>
<dbReference type="STRING" id="880724.Metig_1410"/>
<dbReference type="NCBIfam" id="NF045474">
    <property type="entry name" value="Opp2C"/>
    <property type="match status" value="1"/>
</dbReference>
<dbReference type="RefSeq" id="WP_013799541.1">
    <property type="nucleotide sequence ID" value="NC_015562.1"/>
</dbReference>
<comment type="similarity">
    <text evidence="7">Belongs to the binding-protein-dependent transport system permease family. OppBC subfamily.</text>
</comment>
<evidence type="ECO:0000313" key="10">
    <source>
        <dbReference type="EMBL" id="AEF96945.1"/>
    </source>
</evidence>
<dbReference type="InterPro" id="IPR050366">
    <property type="entry name" value="BP-dependent_transpt_permease"/>
</dbReference>
<dbReference type="InterPro" id="IPR000515">
    <property type="entry name" value="MetI-like"/>
</dbReference>
<dbReference type="SUPFAM" id="SSF161098">
    <property type="entry name" value="MetI-like"/>
    <property type="match status" value="1"/>
</dbReference>
<evidence type="ECO:0000256" key="2">
    <source>
        <dbReference type="ARBA" id="ARBA00022448"/>
    </source>
</evidence>
<keyword evidence="6 8" id="KW-0472">Membrane</keyword>
<evidence type="ECO:0000256" key="6">
    <source>
        <dbReference type="ARBA" id="ARBA00023136"/>
    </source>
</evidence>
<dbReference type="InterPro" id="IPR035906">
    <property type="entry name" value="MetI-like_sf"/>
</dbReference>
<evidence type="ECO:0000313" key="11">
    <source>
        <dbReference type="Proteomes" id="UP000009227"/>
    </source>
</evidence>
<evidence type="ECO:0000256" key="7">
    <source>
        <dbReference type="ARBA" id="ARBA00024202"/>
    </source>
</evidence>
<dbReference type="AlphaFoldDB" id="F6BF75"/>
<evidence type="ECO:0000256" key="1">
    <source>
        <dbReference type="ARBA" id="ARBA00004651"/>
    </source>
</evidence>
<dbReference type="Gene3D" id="1.10.3720.10">
    <property type="entry name" value="MetI-like"/>
    <property type="match status" value="1"/>
</dbReference>
<dbReference type="HOGENOM" id="CLU_028518_5_3_2"/>
<dbReference type="InterPro" id="IPR053385">
    <property type="entry name" value="ABC_transport_permease"/>
</dbReference>
<feature type="domain" description="ABC transmembrane type-1" evidence="9">
    <location>
        <begin position="67"/>
        <end position="262"/>
    </location>
</feature>
<evidence type="ECO:0000256" key="3">
    <source>
        <dbReference type="ARBA" id="ARBA00022475"/>
    </source>
</evidence>
<dbReference type="GO" id="GO:0055085">
    <property type="term" value="P:transmembrane transport"/>
    <property type="evidence" value="ECO:0007669"/>
    <property type="project" value="InterPro"/>
</dbReference>
<keyword evidence="2 8" id="KW-0813">Transport</keyword>
<evidence type="ECO:0000256" key="5">
    <source>
        <dbReference type="ARBA" id="ARBA00022989"/>
    </source>
</evidence>
<feature type="transmembrane region" description="Helical" evidence="8">
    <location>
        <begin position="190"/>
        <end position="219"/>
    </location>
</feature>
<dbReference type="PANTHER" id="PTHR43386:SF1">
    <property type="entry name" value="D,D-DIPEPTIDE TRANSPORT SYSTEM PERMEASE PROTEIN DDPC-RELATED"/>
    <property type="match status" value="1"/>
</dbReference>
<dbReference type="PROSITE" id="PS50928">
    <property type="entry name" value="ABC_TM1"/>
    <property type="match status" value="1"/>
</dbReference>
<protein>
    <submittedName>
        <fullName evidence="10">ABC-type transporter, integral membrane subunit</fullName>
    </submittedName>
</protein>
<gene>
    <name evidence="10" type="ordered locus">Metig_1410</name>
</gene>
<dbReference type="Pfam" id="PF00528">
    <property type="entry name" value="BPD_transp_1"/>
    <property type="match status" value="1"/>
</dbReference>
<keyword evidence="11" id="KW-1185">Reference proteome</keyword>
<feature type="transmembrane region" description="Helical" evidence="8">
    <location>
        <begin position="239"/>
        <end position="262"/>
    </location>
</feature>
<dbReference type="EMBL" id="CP002737">
    <property type="protein sequence ID" value="AEF96945.1"/>
    <property type="molecule type" value="Genomic_DNA"/>
</dbReference>
<feature type="transmembrane region" description="Helical" evidence="8">
    <location>
        <begin position="7"/>
        <end position="29"/>
    </location>
</feature>
<feature type="transmembrane region" description="Helical" evidence="8">
    <location>
        <begin position="136"/>
        <end position="154"/>
    </location>
</feature>
<dbReference type="GeneID" id="10644283"/>
<evidence type="ECO:0000256" key="4">
    <source>
        <dbReference type="ARBA" id="ARBA00022692"/>
    </source>
</evidence>
<comment type="subcellular location">
    <subcellularLocation>
        <location evidence="1 8">Cell membrane</location>
        <topology evidence="1 8">Multi-pass membrane protein</topology>
    </subcellularLocation>
</comment>
<keyword evidence="3" id="KW-1003">Cell membrane</keyword>
<dbReference type="OrthoDB" id="312811at2157"/>
<evidence type="ECO:0000259" key="9">
    <source>
        <dbReference type="PROSITE" id="PS50928"/>
    </source>
</evidence>
<keyword evidence="5 8" id="KW-1133">Transmembrane helix</keyword>
<proteinExistence type="inferred from homology"/>
<dbReference type="GO" id="GO:0005886">
    <property type="term" value="C:plasma membrane"/>
    <property type="evidence" value="ECO:0007669"/>
    <property type="project" value="UniProtKB-SubCell"/>
</dbReference>
<sequence length="279" mass="30453">MIFKNKKFFFGFLIIFSMIILGILAPVIAEDPYKTDMLKRLSPPSLEHPFGTDQLGRDIFSRVIYGARVTLLVSFAVSLLSLTIGSLIGALSGYFGGVIDDILSRITDIFLSIPEIVLNIAMVGVLSVSLNLSSSIFIVILAIVITNWVTYARITRGLVLSLKESDFVLLAKSSGANDLYILLKHILPNALLPIIVLVTLNIGNVIMTISTLGFLGLGIQPPTPEWGAMLNSGKNYIMTSPWVVVFPGLAIMLAILGFNLMGDCLRDIFEPKSRRSVYG</sequence>